<comment type="caution">
    <text evidence="1">The sequence shown here is derived from an EMBL/GenBank/DDBJ whole genome shotgun (WGS) entry which is preliminary data.</text>
</comment>
<dbReference type="Pfam" id="PF11518">
    <property type="entry name" value="DUF3221"/>
    <property type="match status" value="1"/>
</dbReference>
<organism evidence="1 2">
    <name type="scientific">Paenibacillus phoenicis</name>
    <dbReference type="NCBI Taxonomy" id="554117"/>
    <lineage>
        <taxon>Bacteria</taxon>
        <taxon>Bacillati</taxon>
        <taxon>Bacillota</taxon>
        <taxon>Bacilli</taxon>
        <taxon>Bacillales</taxon>
        <taxon>Paenibacillaceae</taxon>
        <taxon>Paenibacillus</taxon>
    </lineage>
</organism>
<dbReference type="Proteomes" id="UP001292216">
    <property type="component" value="Unassembled WGS sequence"/>
</dbReference>
<proteinExistence type="predicted"/>
<reference evidence="1 2" key="1">
    <citation type="submission" date="2023-12" db="EMBL/GenBank/DDBJ databases">
        <title>Whole genome sequencing of Paenibacillus phoenicis isolated from the Phoenix Mars Lander spacecraft assembly facility.</title>
        <authorList>
            <person name="Garcia A."/>
            <person name="Venkateswaran K."/>
        </authorList>
    </citation>
    <scope>NUCLEOTIDE SEQUENCE [LARGE SCALE GENOMIC DNA]</scope>
    <source>
        <strain evidence="1 2">3PO2SA</strain>
    </source>
</reference>
<dbReference type="EMBL" id="JAYERP010000001">
    <property type="protein sequence ID" value="MEA3569082.1"/>
    <property type="molecule type" value="Genomic_DNA"/>
</dbReference>
<dbReference type="RefSeq" id="WP_323076319.1">
    <property type="nucleotide sequence ID" value="NZ_CBCSKM010000006.1"/>
</dbReference>
<evidence type="ECO:0000313" key="1">
    <source>
        <dbReference type="EMBL" id="MEA3569082.1"/>
    </source>
</evidence>
<dbReference type="Gene3D" id="2.40.50.140">
    <property type="entry name" value="Nucleic acid-binding proteins"/>
    <property type="match status" value="1"/>
</dbReference>
<keyword evidence="2" id="KW-1185">Reference proteome</keyword>
<dbReference type="InterPro" id="IPR021598">
    <property type="entry name" value="DUF3221"/>
</dbReference>
<name>A0ABU5PGY3_9BACL</name>
<sequence length="114" mass="13215">MFKESRTIVKWTLIFVFFLLVIACSKNNEVLKGIVHTVDEENKKILVISHLKKEDLSKNYKEVLESNEYSQAIWVNKITPSKYKKGDEVTVFFEVSDDSFPAQVTAKKITKDKN</sequence>
<dbReference type="InterPro" id="IPR012340">
    <property type="entry name" value="NA-bd_OB-fold"/>
</dbReference>
<accession>A0ABU5PGY3</accession>
<evidence type="ECO:0000313" key="2">
    <source>
        <dbReference type="Proteomes" id="UP001292216"/>
    </source>
</evidence>
<gene>
    <name evidence="1" type="ORF">U9M73_03625</name>
</gene>
<dbReference type="PROSITE" id="PS51257">
    <property type="entry name" value="PROKAR_LIPOPROTEIN"/>
    <property type="match status" value="1"/>
</dbReference>
<protein>
    <submittedName>
        <fullName evidence="1">DUF3221 domain-containing protein</fullName>
    </submittedName>
</protein>